<dbReference type="EMBL" id="CP036267">
    <property type="protein sequence ID" value="QDT31571.1"/>
    <property type="molecule type" value="Genomic_DNA"/>
</dbReference>
<dbReference type="Proteomes" id="UP000315724">
    <property type="component" value="Chromosome"/>
</dbReference>
<proteinExistence type="predicted"/>
<protein>
    <submittedName>
        <fullName evidence="1">Uncharacterized protein</fullName>
    </submittedName>
</protein>
<name>A0A517QIU4_9PLAN</name>
<reference evidence="1 2" key="1">
    <citation type="submission" date="2019-02" db="EMBL/GenBank/DDBJ databases">
        <title>Deep-cultivation of Planctomycetes and their phenomic and genomic characterization uncovers novel biology.</title>
        <authorList>
            <person name="Wiegand S."/>
            <person name="Jogler M."/>
            <person name="Boedeker C."/>
            <person name="Pinto D."/>
            <person name="Vollmers J."/>
            <person name="Rivas-Marin E."/>
            <person name="Kohn T."/>
            <person name="Peeters S.H."/>
            <person name="Heuer A."/>
            <person name="Rast P."/>
            <person name="Oberbeckmann S."/>
            <person name="Bunk B."/>
            <person name="Jeske O."/>
            <person name="Meyerdierks A."/>
            <person name="Storesund J.E."/>
            <person name="Kallscheuer N."/>
            <person name="Luecker S."/>
            <person name="Lage O.M."/>
            <person name="Pohl T."/>
            <person name="Merkel B.J."/>
            <person name="Hornburger P."/>
            <person name="Mueller R.-W."/>
            <person name="Bruemmer F."/>
            <person name="Labrenz M."/>
            <person name="Spormann A.M."/>
            <person name="Op den Camp H."/>
            <person name="Overmann J."/>
            <person name="Amann R."/>
            <person name="Jetten M.S.M."/>
            <person name="Mascher T."/>
            <person name="Medema M.H."/>
            <person name="Devos D.P."/>
            <person name="Kaster A.-K."/>
            <person name="Ovreas L."/>
            <person name="Rohde M."/>
            <person name="Galperin M.Y."/>
            <person name="Jogler C."/>
        </authorList>
    </citation>
    <scope>NUCLEOTIDE SEQUENCE [LARGE SCALE GENOMIC DNA]</scope>
    <source>
        <strain evidence="1 2">Mal48</strain>
    </source>
</reference>
<gene>
    <name evidence="1" type="ORF">Mal48_08050</name>
</gene>
<evidence type="ECO:0000313" key="1">
    <source>
        <dbReference type="EMBL" id="QDT31571.1"/>
    </source>
</evidence>
<organism evidence="1 2">
    <name type="scientific">Thalassoglobus polymorphus</name>
    <dbReference type="NCBI Taxonomy" id="2527994"/>
    <lineage>
        <taxon>Bacteria</taxon>
        <taxon>Pseudomonadati</taxon>
        <taxon>Planctomycetota</taxon>
        <taxon>Planctomycetia</taxon>
        <taxon>Planctomycetales</taxon>
        <taxon>Planctomycetaceae</taxon>
        <taxon>Thalassoglobus</taxon>
    </lineage>
</organism>
<dbReference type="KEGG" id="tpol:Mal48_08050"/>
<sequence>MFLPQVHVNDMSSSAGISIDYEGACQGVG</sequence>
<evidence type="ECO:0000313" key="2">
    <source>
        <dbReference type="Proteomes" id="UP000315724"/>
    </source>
</evidence>
<dbReference type="AlphaFoldDB" id="A0A517QIU4"/>
<keyword evidence="2" id="KW-1185">Reference proteome</keyword>
<accession>A0A517QIU4</accession>